<keyword evidence="8" id="KW-0862">Zinc</keyword>
<keyword evidence="3" id="KW-0808">Transferase</keyword>
<dbReference type="SUPFAM" id="SSF57850">
    <property type="entry name" value="RING/U-box"/>
    <property type="match status" value="1"/>
</dbReference>
<feature type="compositionally biased region" description="Low complexity" evidence="9">
    <location>
        <begin position="98"/>
        <end position="120"/>
    </location>
</feature>
<feature type="domain" description="RING-type" evidence="10">
    <location>
        <begin position="177"/>
        <end position="347"/>
    </location>
</feature>
<dbReference type="GeneID" id="83200529"/>
<keyword evidence="7" id="KW-0833">Ubl conjugation pathway</keyword>
<dbReference type="Gene3D" id="1.20.120.1750">
    <property type="match status" value="1"/>
</dbReference>
<gene>
    <name evidence="11" type="ORF">N7468_003929</name>
</gene>
<dbReference type="InterPro" id="IPR017907">
    <property type="entry name" value="Znf_RING_CS"/>
</dbReference>
<keyword evidence="5" id="KW-0677">Repeat</keyword>
<dbReference type="EC" id="2.3.2.31" evidence="2"/>
<comment type="caution">
    <text evidence="11">The sequence shown here is derived from an EMBL/GenBank/DDBJ whole genome shotgun (WGS) entry which is preliminary data.</text>
</comment>
<dbReference type="RefSeq" id="XP_058332229.1">
    <property type="nucleotide sequence ID" value="XM_058473226.1"/>
</dbReference>
<comment type="catalytic activity">
    <reaction evidence="1">
        <text>[E2 ubiquitin-conjugating enzyme]-S-ubiquitinyl-L-cysteine + [acceptor protein]-L-lysine = [E2 ubiquitin-conjugating enzyme]-L-cysteine + [acceptor protein]-N(6)-ubiquitinyl-L-lysine.</text>
        <dbReference type="EC" id="2.3.2.31"/>
    </reaction>
</comment>
<dbReference type="GO" id="GO:0016567">
    <property type="term" value="P:protein ubiquitination"/>
    <property type="evidence" value="ECO:0007669"/>
    <property type="project" value="InterPro"/>
</dbReference>
<dbReference type="PROSITE" id="PS51873">
    <property type="entry name" value="TRIAD"/>
    <property type="match status" value="1"/>
</dbReference>
<dbReference type="InterPro" id="IPR002867">
    <property type="entry name" value="IBR_dom"/>
</dbReference>
<evidence type="ECO:0000256" key="4">
    <source>
        <dbReference type="ARBA" id="ARBA00022723"/>
    </source>
</evidence>
<reference evidence="11" key="1">
    <citation type="submission" date="2022-11" db="EMBL/GenBank/DDBJ databases">
        <authorList>
            <person name="Petersen C."/>
        </authorList>
    </citation>
    <scope>NUCLEOTIDE SEQUENCE</scope>
    <source>
        <strain evidence="11">IBT 19713</strain>
    </source>
</reference>
<dbReference type="PANTHER" id="PTHR11685">
    <property type="entry name" value="RBR FAMILY RING FINGER AND IBR DOMAIN-CONTAINING"/>
    <property type="match status" value="1"/>
</dbReference>
<evidence type="ECO:0000256" key="5">
    <source>
        <dbReference type="ARBA" id="ARBA00022737"/>
    </source>
</evidence>
<dbReference type="GO" id="GO:0008270">
    <property type="term" value="F:zinc ion binding"/>
    <property type="evidence" value="ECO:0007669"/>
    <property type="project" value="UniProtKB-KW"/>
</dbReference>
<evidence type="ECO:0000256" key="8">
    <source>
        <dbReference type="ARBA" id="ARBA00022833"/>
    </source>
</evidence>
<dbReference type="GO" id="GO:0004842">
    <property type="term" value="F:ubiquitin-protein transferase activity"/>
    <property type="evidence" value="ECO:0007669"/>
    <property type="project" value="InterPro"/>
</dbReference>
<keyword evidence="6" id="KW-0863">Zinc-finger</keyword>
<dbReference type="AlphaFoldDB" id="A0A9W9P7U7"/>
<name>A0A9W9P7U7_9EURO</name>
<evidence type="ECO:0000256" key="2">
    <source>
        <dbReference type="ARBA" id="ARBA00012251"/>
    </source>
</evidence>
<dbReference type="Proteomes" id="UP001150941">
    <property type="component" value="Unassembled WGS sequence"/>
</dbReference>
<evidence type="ECO:0000256" key="6">
    <source>
        <dbReference type="ARBA" id="ARBA00022771"/>
    </source>
</evidence>
<organism evidence="11 12">
    <name type="scientific">Penicillium chermesinum</name>
    <dbReference type="NCBI Taxonomy" id="63820"/>
    <lineage>
        <taxon>Eukaryota</taxon>
        <taxon>Fungi</taxon>
        <taxon>Dikarya</taxon>
        <taxon>Ascomycota</taxon>
        <taxon>Pezizomycotina</taxon>
        <taxon>Eurotiomycetes</taxon>
        <taxon>Eurotiomycetidae</taxon>
        <taxon>Eurotiales</taxon>
        <taxon>Aspergillaceae</taxon>
        <taxon>Penicillium</taxon>
    </lineage>
</organism>
<evidence type="ECO:0000313" key="11">
    <source>
        <dbReference type="EMBL" id="KAJ5239310.1"/>
    </source>
</evidence>
<evidence type="ECO:0000256" key="7">
    <source>
        <dbReference type="ARBA" id="ARBA00022786"/>
    </source>
</evidence>
<dbReference type="InterPro" id="IPR018957">
    <property type="entry name" value="Znf_C3HC4_RING-type"/>
</dbReference>
<dbReference type="Pfam" id="PF00097">
    <property type="entry name" value="zf-C3HC4"/>
    <property type="match status" value="1"/>
</dbReference>
<keyword evidence="4" id="KW-0479">Metal-binding</keyword>
<proteinExistence type="predicted"/>
<keyword evidence="12" id="KW-1185">Reference proteome</keyword>
<evidence type="ECO:0000256" key="1">
    <source>
        <dbReference type="ARBA" id="ARBA00001798"/>
    </source>
</evidence>
<dbReference type="PROSITE" id="PS00518">
    <property type="entry name" value="ZF_RING_1"/>
    <property type="match status" value="1"/>
</dbReference>
<dbReference type="InterPro" id="IPR013083">
    <property type="entry name" value="Znf_RING/FYVE/PHD"/>
</dbReference>
<reference evidence="11" key="2">
    <citation type="journal article" date="2023" name="IMA Fungus">
        <title>Comparative genomic study of the Penicillium genus elucidates a diverse pangenome and 15 lateral gene transfer events.</title>
        <authorList>
            <person name="Petersen C."/>
            <person name="Sorensen T."/>
            <person name="Nielsen M.R."/>
            <person name="Sondergaard T.E."/>
            <person name="Sorensen J.L."/>
            <person name="Fitzpatrick D.A."/>
            <person name="Frisvad J.C."/>
            <person name="Nielsen K.L."/>
        </authorList>
    </citation>
    <scope>NUCLEOTIDE SEQUENCE</scope>
    <source>
        <strain evidence="11">IBT 19713</strain>
    </source>
</reference>
<evidence type="ECO:0000256" key="3">
    <source>
        <dbReference type="ARBA" id="ARBA00022679"/>
    </source>
</evidence>
<evidence type="ECO:0000313" key="12">
    <source>
        <dbReference type="Proteomes" id="UP001150941"/>
    </source>
</evidence>
<dbReference type="Gene3D" id="3.30.40.10">
    <property type="entry name" value="Zinc/RING finger domain, C3HC4 (zinc finger)"/>
    <property type="match status" value="1"/>
</dbReference>
<evidence type="ECO:0000259" key="10">
    <source>
        <dbReference type="PROSITE" id="PS51873"/>
    </source>
</evidence>
<sequence length="347" mass="39063">MDSGDRQLALRLMLEDLAKMEAQAAREGPSIENLNDFNMAIRQMREEVLAAQAVTRDWIRAHTLNEDASPLAWPRVVPQDQTDQTPDRPLSDAESDDSSFSSDLELISENDSNSSSSIEDPSFQPEDTDDDTDLEYLADGKVEFHSLSDVDLGLPRTRSLAKDIKHQVIDLTQDSDVEKTCVSCLEENKSTYSAGPCGHEYCGECLKQMLLVATKDEERYPPRCCGNNIPIVVASAKVLSKKQLKEFNERSIEWSTKDRLYCANARCARFIPPSKITNEHGTCKACNTKTHAICRLVAHPKEDCPKDTALQDVLRKARSLRWQRCNKCRAMVELVYGCLHITCRSVY</sequence>
<dbReference type="Pfam" id="PF01485">
    <property type="entry name" value="IBR"/>
    <property type="match status" value="1"/>
</dbReference>
<dbReference type="InterPro" id="IPR031127">
    <property type="entry name" value="E3_UB_ligase_RBR"/>
</dbReference>
<dbReference type="InterPro" id="IPR044066">
    <property type="entry name" value="TRIAD_supradom"/>
</dbReference>
<evidence type="ECO:0000256" key="9">
    <source>
        <dbReference type="SAM" id="MobiDB-lite"/>
    </source>
</evidence>
<protein>
    <recommendedName>
        <fullName evidence="2">RBR-type E3 ubiquitin transferase</fullName>
        <ecNumber evidence="2">2.3.2.31</ecNumber>
    </recommendedName>
</protein>
<dbReference type="EMBL" id="JAPQKS010000003">
    <property type="protein sequence ID" value="KAJ5239310.1"/>
    <property type="molecule type" value="Genomic_DNA"/>
</dbReference>
<accession>A0A9W9P7U7</accession>
<feature type="region of interest" description="Disordered" evidence="9">
    <location>
        <begin position="70"/>
        <end position="133"/>
    </location>
</feature>
<dbReference type="OrthoDB" id="10009520at2759"/>